<gene>
    <name evidence="1" type="ORF">FW778_21815</name>
</gene>
<comment type="caution">
    <text evidence="1">The sequence shown here is derived from an EMBL/GenBank/DDBJ whole genome shotgun (WGS) entry which is preliminary data.</text>
</comment>
<dbReference type="InterPro" id="IPR025345">
    <property type="entry name" value="DUF4249"/>
</dbReference>
<dbReference type="AlphaFoldDB" id="A0A5J5IBR5"/>
<dbReference type="PROSITE" id="PS51257">
    <property type="entry name" value="PROKAR_LIPOPROTEIN"/>
    <property type="match status" value="1"/>
</dbReference>
<proteinExistence type="predicted"/>
<dbReference type="RefSeq" id="WP_150417022.1">
    <property type="nucleotide sequence ID" value="NZ_VYQF01000013.1"/>
</dbReference>
<name>A0A5J5IBR5_9BACT</name>
<dbReference type="EMBL" id="VYQF01000013">
    <property type="protein sequence ID" value="KAA9034650.1"/>
    <property type="molecule type" value="Genomic_DNA"/>
</dbReference>
<sequence length="292" mass="32651">MKIFSVLICAIMLCSCVKNINFKLKVVPDILVVDASIENNQPPVVVLSKSFDYFSKITPEILDTSFVHNAVVFISNGTQTQQLKEYSISASGGFFLYYYSIDSANINSAFLGQVNTTYNLKVEVAGKEYTSFTTIPPLAKKIDSLWWKPTPFADDSTEADLFVRAKDPPGLGNYIRYYTKINNDLYFPGQQSVFDDQLIDGTTYDLKVQPGIDRNNPIAFDKNFFHHGDTVTLKLSNIDRTTYQFWLTMEFAYQSIGNPFASPNKVLGNISGGALGAFCGYASDFKTIIIPR</sequence>
<reference evidence="1 2" key="1">
    <citation type="submission" date="2019-09" db="EMBL/GenBank/DDBJ databases">
        <title>Draft genome sequence of Ginsengibacter sp. BR5-29.</title>
        <authorList>
            <person name="Im W.-T."/>
        </authorList>
    </citation>
    <scope>NUCLEOTIDE SEQUENCE [LARGE SCALE GENOMIC DNA]</scope>
    <source>
        <strain evidence="1 2">BR5-29</strain>
    </source>
</reference>
<protein>
    <submittedName>
        <fullName evidence="1">DUF4249 domain-containing protein</fullName>
    </submittedName>
</protein>
<evidence type="ECO:0000313" key="1">
    <source>
        <dbReference type="EMBL" id="KAA9034650.1"/>
    </source>
</evidence>
<dbReference type="Proteomes" id="UP000326903">
    <property type="component" value="Unassembled WGS sequence"/>
</dbReference>
<dbReference type="Pfam" id="PF14054">
    <property type="entry name" value="DUF4249"/>
    <property type="match status" value="1"/>
</dbReference>
<organism evidence="1 2">
    <name type="scientific">Ginsengibacter hankyongi</name>
    <dbReference type="NCBI Taxonomy" id="2607284"/>
    <lineage>
        <taxon>Bacteria</taxon>
        <taxon>Pseudomonadati</taxon>
        <taxon>Bacteroidota</taxon>
        <taxon>Chitinophagia</taxon>
        <taxon>Chitinophagales</taxon>
        <taxon>Chitinophagaceae</taxon>
        <taxon>Ginsengibacter</taxon>
    </lineage>
</organism>
<evidence type="ECO:0000313" key="2">
    <source>
        <dbReference type="Proteomes" id="UP000326903"/>
    </source>
</evidence>
<keyword evidence="2" id="KW-1185">Reference proteome</keyword>
<accession>A0A5J5IBR5</accession>